<keyword evidence="5" id="KW-1185">Reference proteome</keyword>
<accession>A0A919VWY1</accession>
<dbReference type="Gene3D" id="2.80.10.50">
    <property type="match status" value="1"/>
</dbReference>
<evidence type="ECO:0000313" key="5">
    <source>
        <dbReference type="Proteomes" id="UP000680865"/>
    </source>
</evidence>
<keyword evidence="2" id="KW-0472">Membrane</keyword>
<dbReference type="AlphaFoldDB" id="A0A919VWY1"/>
<dbReference type="GO" id="GO:0046556">
    <property type="term" value="F:alpha-L-arabinofuranosidase activity"/>
    <property type="evidence" value="ECO:0007669"/>
    <property type="project" value="InterPro"/>
</dbReference>
<protein>
    <recommendedName>
        <fullName evidence="3">Alpha-L-arabinofuranosidase B arabinose-binding domain-containing protein</fullName>
    </recommendedName>
</protein>
<dbReference type="InterPro" id="IPR007934">
    <property type="entry name" value="AbfB_ABD"/>
</dbReference>
<dbReference type="GO" id="GO:0046373">
    <property type="term" value="P:L-arabinose metabolic process"/>
    <property type="evidence" value="ECO:0007669"/>
    <property type="project" value="InterPro"/>
</dbReference>
<dbReference type="Pfam" id="PF05270">
    <property type="entry name" value="AbfB"/>
    <property type="match status" value="1"/>
</dbReference>
<dbReference type="RefSeq" id="WP_213001344.1">
    <property type="nucleotide sequence ID" value="NZ_BAAATW010000007.1"/>
</dbReference>
<dbReference type="Proteomes" id="UP000680865">
    <property type="component" value="Unassembled WGS sequence"/>
</dbReference>
<organism evidence="4 5">
    <name type="scientific">Winogradskya consettensis</name>
    <dbReference type="NCBI Taxonomy" id="113560"/>
    <lineage>
        <taxon>Bacteria</taxon>
        <taxon>Bacillati</taxon>
        <taxon>Actinomycetota</taxon>
        <taxon>Actinomycetes</taxon>
        <taxon>Micromonosporales</taxon>
        <taxon>Micromonosporaceae</taxon>
        <taxon>Winogradskya</taxon>
    </lineage>
</organism>
<feature type="domain" description="Alpha-L-arabinofuranosidase B arabinose-binding" evidence="3">
    <location>
        <begin position="115"/>
        <end position="222"/>
    </location>
</feature>
<evidence type="ECO:0000259" key="3">
    <source>
        <dbReference type="Pfam" id="PF05270"/>
    </source>
</evidence>
<dbReference type="SUPFAM" id="SSF110221">
    <property type="entry name" value="AbfB domain"/>
    <property type="match status" value="1"/>
</dbReference>
<feature type="region of interest" description="Disordered" evidence="1">
    <location>
        <begin position="62"/>
        <end position="88"/>
    </location>
</feature>
<feature type="transmembrane region" description="Helical" evidence="2">
    <location>
        <begin position="35"/>
        <end position="54"/>
    </location>
</feature>
<name>A0A919VWY1_9ACTN</name>
<dbReference type="EMBL" id="BOQP01000041">
    <property type="protein sequence ID" value="GIM80036.1"/>
    <property type="molecule type" value="Genomic_DNA"/>
</dbReference>
<comment type="caution">
    <text evidence="4">The sequence shown here is derived from an EMBL/GenBank/DDBJ whole genome shotgun (WGS) entry which is preliminary data.</text>
</comment>
<keyword evidence="2" id="KW-0812">Transmembrane</keyword>
<evidence type="ECO:0000313" key="4">
    <source>
        <dbReference type="EMBL" id="GIM80036.1"/>
    </source>
</evidence>
<dbReference type="InterPro" id="IPR036195">
    <property type="entry name" value="AbfB_ABD_sf"/>
</dbReference>
<evidence type="ECO:0000256" key="1">
    <source>
        <dbReference type="SAM" id="MobiDB-lite"/>
    </source>
</evidence>
<reference evidence="4" key="1">
    <citation type="submission" date="2021-03" db="EMBL/GenBank/DDBJ databases">
        <title>Whole genome shotgun sequence of Actinoplanes consettensis NBRC 14913.</title>
        <authorList>
            <person name="Komaki H."/>
            <person name="Tamura T."/>
        </authorList>
    </citation>
    <scope>NUCLEOTIDE SEQUENCE</scope>
    <source>
        <strain evidence="4">NBRC 14913</strain>
    </source>
</reference>
<sequence>MTHPSRPDGTVYGRGGASPAGPDQGGLLARTHPGVTAAVCAGIVAVLALGFWIWRASTGSSPEPASAAPASSAASASASPSAKPSPSATKARLAAGTWVIAPLDDPDTHLTRKSSFAALSTGEKLTLTVEAGLADGDCFSFRTGDGKYLRHFDYRLRFDASDESDLFRNDATFCPVDGTAPGTVRLHSKNYPDHLIHRRGTELYIDAPDGSGDFTADSSFQVQKP</sequence>
<gene>
    <name evidence="4" type="ORF">Aco04nite_68570</name>
</gene>
<proteinExistence type="predicted"/>
<feature type="region of interest" description="Disordered" evidence="1">
    <location>
        <begin position="1"/>
        <end position="25"/>
    </location>
</feature>
<evidence type="ECO:0000256" key="2">
    <source>
        <dbReference type="SAM" id="Phobius"/>
    </source>
</evidence>
<keyword evidence="2" id="KW-1133">Transmembrane helix</keyword>